<dbReference type="EMBL" id="SDPQ02000003">
    <property type="protein sequence ID" value="KAA1395370.1"/>
    <property type="molecule type" value="Genomic_DNA"/>
</dbReference>
<organism evidence="4 5">
    <name type="scientific">Aeromicrobium ginsengisoli</name>
    <dbReference type="NCBI Taxonomy" id="363867"/>
    <lineage>
        <taxon>Bacteria</taxon>
        <taxon>Bacillati</taxon>
        <taxon>Actinomycetota</taxon>
        <taxon>Actinomycetes</taxon>
        <taxon>Propionibacteriales</taxon>
        <taxon>Nocardioidaceae</taxon>
        <taxon>Aeromicrobium</taxon>
    </lineage>
</organism>
<feature type="transmembrane region" description="Helical" evidence="2">
    <location>
        <begin position="202"/>
        <end position="227"/>
    </location>
</feature>
<name>A0A5M4FBT7_9ACTN</name>
<reference evidence="4" key="1">
    <citation type="submission" date="2019-09" db="EMBL/GenBank/DDBJ databases">
        <authorList>
            <person name="Li J."/>
        </authorList>
    </citation>
    <scope>NUCLEOTIDE SEQUENCE [LARGE SCALE GENOMIC DNA]</scope>
    <source>
        <strain evidence="4">JCM 14732</strain>
    </source>
</reference>
<proteinExistence type="predicted"/>
<sequence length="243" mass="26835">MSYPPYPGDPQAAEGFPRYGPTAAQGERPPLPPGYYYPPQPEPAHGLMIAAIVMASLVTAVQVIEAGLAWPAQHTYLEAADNGTRAYDVWTPYDLAALPQFPLLIAAYVVTCLWLYKVRTNYEAFFPGAHLARSKGWVWGSWVCPVVNLWFPFQIVRDISRDPRQFSGSAVLGWWWALWLITRITDQIGPALVTGSEIDTGAVSALGIMETIDASILVGAFVLWLAAVRRIGRLQDQLMGFAR</sequence>
<dbReference type="Proteomes" id="UP000380867">
    <property type="component" value="Unassembled WGS sequence"/>
</dbReference>
<gene>
    <name evidence="4" type="ORF">ESP70_014510</name>
</gene>
<evidence type="ECO:0000256" key="1">
    <source>
        <dbReference type="SAM" id="MobiDB-lite"/>
    </source>
</evidence>
<feature type="transmembrane region" description="Helical" evidence="2">
    <location>
        <begin position="136"/>
        <end position="153"/>
    </location>
</feature>
<accession>A0A5M4FBT7</accession>
<feature type="region of interest" description="Disordered" evidence="1">
    <location>
        <begin position="1"/>
        <end position="24"/>
    </location>
</feature>
<dbReference type="OrthoDB" id="4174975at2"/>
<feature type="transmembrane region" description="Helical" evidence="2">
    <location>
        <begin position="95"/>
        <end position="116"/>
    </location>
</feature>
<evidence type="ECO:0000259" key="3">
    <source>
        <dbReference type="Pfam" id="PF14219"/>
    </source>
</evidence>
<evidence type="ECO:0000313" key="4">
    <source>
        <dbReference type="EMBL" id="KAA1395370.1"/>
    </source>
</evidence>
<dbReference type="RefSeq" id="WP_149690036.1">
    <property type="nucleotide sequence ID" value="NZ_SDPQ02000003.1"/>
</dbReference>
<comment type="caution">
    <text evidence="4">The sequence shown here is derived from an EMBL/GenBank/DDBJ whole genome shotgun (WGS) entry which is preliminary data.</text>
</comment>
<protein>
    <submittedName>
        <fullName evidence="4">DUF4328 domain-containing protein</fullName>
    </submittedName>
</protein>
<evidence type="ECO:0000313" key="5">
    <source>
        <dbReference type="Proteomes" id="UP000380867"/>
    </source>
</evidence>
<evidence type="ECO:0000256" key="2">
    <source>
        <dbReference type="SAM" id="Phobius"/>
    </source>
</evidence>
<dbReference type="InterPro" id="IPR025565">
    <property type="entry name" value="DUF4328"/>
</dbReference>
<dbReference type="Pfam" id="PF14219">
    <property type="entry name" value="DUF4328"/>
    <property type="match status" value="1"/>
</dbReference>
<keyword evidence="2" id="KW-1133">Transmembrane helix</keyword>
<keyword evidence="2" id="KW-0472">Membrane</keyword>
<keyword evidence="2" id="KW-0812">Transmembrane</keyword>
<keyword evidence="5" id="KW-1185">Reference proteome</keyword>
<dbReference type="AlphaFoldDB" id="A0A5M4FBT7"/>
<feature type="domain" description="DUF4328" evidence="3">
    <location>
        <begin position="95"/>
        <end position="231"/>
    </location>
</feature>